<keyword evidence="2" id="KW-1185">Reference proteome</keyword>
<comment type="caution">
    <text evidence="1">The sequence shown here is derived from an EMBL/GenBank/DDBJ whole genome shotgun (WGS) entry which is preliminary data.</text>
</comment>
<reference evidence="2" key="1">
    <citation type="journal article" date="2023" name="G3 (Bethesda)">
        <title>Genome assembly and association tests identify interacting loci associated with vigor, precocity, and sex in interspecific pistachio rootstocks.</title>
        <authorList>
            <person name="Palmer W."/>
            <person name="Jacygrad E."/>
            <person name="Sagayaradj S."/>
            <person name="Cavanaugh K."/>
            <person name="Han R."/>
            <person name="Bertier L."/>
            <person name="Beede B."/>
            <person name="Kafkas S."/>
            <person name="Golino D."/>
            <person name="Preece J."/>
            <person name="Michelmore R."/>
        </authorList>
    </citation>
    <scope>NUCLEOTIDE SEQUENCE [LARGE SCALE GENOMIC DNA]</scope>
</reference>
<proteinExistence type="predicted"/>
<name>A0ACC0YR86_9ROSI</name>
<gene>
    <name evidence="1" type="ORF">Pint_26638</name>
</gene>
<protein>
    <submittedName>
        <fullName evidence="1">Uncharacterized protein</fullName>
    </submittedName>
</protein>
<sequence length="116" mass="13260">MSSFGHRKWDKSDYQFVRPPRLTEWYANQSSLAPGITLDTFEKLLPLANGASGIAIDVHYYNLYSDTFNNFDVQQKIDYIYNQRASSINSITPSNGLLIFIGEWTGEWGRTRSIDG</sequence>
<organism evidence="1 2">
    <name type="scientific">Pistacia integerrima</name>
    <dbReference type="NCBI Taxonomy" id="434235"/>
    <lineage>
        <taxon>Eukaryota</taxon>
        <taxon>Viridiplantae</taxon>
        <taxon>Streptophyta</taxon>
        <taxon>Embryophyta</taxon>
        <taxon>Tracheophyta</taxon>
        <taxon>Spermatophyta</taxon>
        <taxon>Magnoliopsida</taxon>
        <taxon>eudicotyledons</taxon>
        <taxon>Gunneridae</taxon>
        <taxon>Pentapetalae</taxon>
        <taxon>rosids</taxon>
        <taxon>malvids</taxon>
        <taxon>Sapindales</taxon>
        <taxon>Anacardiaceae</taxon>
        <taxon>Pistacia</taxon>
    </lineage>
</organism>
<accession>A0ACC0YR86</accession>
<evidence type="ECO:0000313" key="2">
    <source>
        <dbReference type="Proteomes" id="UP001163603"/>
    </source>
</evidence>
<evidence type="ECO:0000313" key="1">
    <source>
        <dbReference type="EMBL" id="KAJ0040008.1"/>
    </source>
</evidence>
<dbReference type="EMBL" id="CM047740">
    <property type="protein sequence ID" value="KAJ0040008.1"/>
    <property type="molecule type" value="Genomic_DNA"/>
</dbReference>
<dbReference type="Proteomes" id="UP001163603">
    <property type="component" value="Chromosome 5"/>
</dbReference>